<dbReference type="HAMAP" id="MF_00109">
    <property type="entry name" value="Shikimate_kinase"/>
    <property type="match status" value="1"/>
</dbReference>
<organism evidence="13 14">
    <name type="scientific">Jatropha curcas</name>
    <name type="common">Barbados nut</name>
    <dbReference type="NCBI Taxonomy" id="180498"/>
    <lineage>
        <taxon>Eukaryota</taxon>
        <taxon>Viridiplantae</taxon>
        <taxon>Streptophyta</taxon>
        <taxon>Embryophyta</taxon>
        <taxon>Tracheophyta</taxon>
        <taxon>Spermatophyta</taxon>
        <taxon>Magnoliopsida</taxon>
        <taxon>eudicotyledons</taxon>
        <taxon>Gunneridae</taxon>
        <taxon>Pentapetalae</taxon>
        <taxon>rosids</taxon>
        <taxon>fabids</taxon>
        <taxon>Malpighiales</taxon>
        <taxon>Euphorbiaceae</taxon>
        <taxon>Crotonoideae</taxon>
        <taxon>Jatropheae</taxon>
        <taxon>Jatropha</taxon>
    </lineage>
</organism>
<dbReference type="GO" id="GO:0009507">
    <property type="term" value="C:chloroplast"/>
    <property type="evidence" value="ECO:0007669"/>
    <property type="project" value="UniProtKB-SubCell"/>
</dbReference>
<dbReference type="GO" id="GO:0005524">
    <property type="term" value="F:ATP binding"/>
    <property type="evidence" value="ECO:0007669"/>
    <property type="project" value="UniProtKB-KW"/>
</dbReference>
<keyword evidence="14" id="KW-1185">Reference proteome</keyword>
<dbReference type="Pfam" id="PF01202">
    <property type="entry name" value="SKI"/>
    <property type="match status" value="1"/>
</dbReference>
<keyword evidence="6" id="KW-0028">Amino-acid biosynthesis</keyword>
<evidence type="ECO:0000313" key="14">
    <source>
        <dbReference type="Proteomes" id="UP000027138"/>
    </source>
</evidence>
<evidence type="ECO:0000256" key="6">
    <source>
        <dbReference type="ARBA" id="ARBA00022605"/>
    </source>
</evidence>
<dbReference type="GO" id="GO:0008652">
    <property type="term" value="P:amino acid biosynthetic process"/>
    <property type="evidence" value="ECO:0007669"/>
    <property type="project" value="UniProtKB-KW"/>
</dbReference>
<keyword evidence="8" id="KW-0547">Nucleotide-binding</keyword>
<dbReference type="PRINTS" id="PR01100">
    <property type="entry name" value="SHIKIMTKNASE"/>
</dbReference>
<dbReference type="InterPro" id="IPR031322">
    <property type="entry name" value="Shikimate/glucono_kinase"/>
</dbReference>
<dbReference type="GO" id="GO:0005829">
    <property type="term" value="C:cytosol"/>
    <property type="evidence" value="ECO:0007669"/>
    <property type="project" value="TreeGrafter"/>
</dbReference>
<evidence type="ECO:0000256" key="12">
    <source>
        <dbReference type="ARBA" id="ARBA00048567"/>
    </source>
</evidence>
<reference evidence="13 14" key="1">
    <citation type="journal article" date="2014" name="PLoS ONE">
        <title>Global Analysis of Gene Expression Profiles in Physic Nut (Jatropha curcas L.) Seedlings Exposed to Salt Stress.</title>
        <authorList>
            <person name="Zhang L."/>
            <person name="Zhang C."/>
            <person name="Wu P."/>
            <person name="Chen Y."/>
            <person name="Li M."/>
            <person name="Jiang H."/>
            <person name="Wu G."/>
        </authorList>
    </citation>
    <scope>NUCLEOTIDE SEQUENCE [LARGE SCALE GENOMIC DNA]</scope>
    <source>
        <strain evidence="14">cv. GZQX0401</strain>
        <tissue evidence="13">Young leaves</tissue>
    </source>
</reference>
<dbReference type="GO" id="GO:0004765">
    <property type="term" value="F:shikimate kinase activity"/>
    <property type="evidence" value="ECO:0007669"/>
    <property type="project" value="UniProtKB-EC"/>
</dbReference>
<dbReference type="PANTHER" id="PTHR21087">
    <property type="entry name" value="SHIKIMATE KINASE"/>
    <property type="match status" value="1"/>
</dbReference>
<evidence type="ECO:0000256" key="2">
    <source>
        <dbReference type="ARBA" id="ARBA00004229"/>
    </source>
</evidence>
<accession>A0A067JIU1</accession>
<evidence type="ECO:0000256" key="4">
    <source>
        <dbReference type="ARBA" id="ARBA00006997"/>
    </source>
</evidence>
<evidence type="ECO:0000256" key="11">
    <source>
        <dbReference type="ARBA" id="ARBA00023141"/>
    </source>
</evidence>
<keyword evidence="11" id="KW-0057">Aromatic amino acid biosynthesis</keyword>
<dbReference type="CDD" id="cd00464">
    <property type="entry name" value="SK"/>
    <property type="match status" value="1"/>
</dbReference>
<dbReference type="STRING" id="180498.A0A067JIU1"/>
<dbReference type="InterPro" id="IPR027417">
    <property type="entry name" value="P-loop_NTPase"/>
</dbReference>
<evidence type="ECO:0000256" key="1">
    <source>
        <dbReference type="ARBA" id="ARBA00002641"/>
    </source>
</evidence>
<dbReference type="PANTHER" id="PTHR21087:SF20">
    <property type="entry name" value="SHIKIMATE KINASE"/>
    <property type="match status" value="1"/>
</dbReference>
<sequence>MCTSLSNSITSSYAASSSAPVLQSEKLHASSDENWLLKTKGQEVALCLNGCSLFLVGMMGAGKTTTGKILSEALGYTFVDSDKYVEQATGGISVAHIYEQYGENFFRDFESEALHKLCLVPQQVVATGGGAVVRPVNWKYMSQGITVFLDVPLDTLAKRIAALGTDSRPLLHFDSGDSYKKAFMGLLALSKNRFQAYSDADITVSISHLADNLGAQDVSDLEPATIALEVLKQIQNYLRGNKNSIKKLS</sequence>
<keyword evidence="9" id="KW-0418">Kinase</keyword>
<evidence type="ECO:0000256" key="10">
    <source>
        <dbReference type="ARBA" id="ARBA00022840"/>
    </source>
</evidence>
<comment type="pathway">
    <text evidence="3">Metabolic intermediate biosynthesis; chorismate biosynthesis; chorismate from D-erythrose 4-phosphate and phosphoenolpyruvate: step 5/7.</text>
</comment>
<dbReference type="AlphaFoldDB" id="A0A067JIU1"/>
<dbReference type="GO" id="GO:0009423">
    <property type="term" value="P:chorismate biosynthetic process"/>
    <property type="evidence" value="ECO:0007669"/>
    <property type="project" value="UniProtKB-UniPathway"/>
</dbReference>
<protein>
    <recommendedName>
        <fullName evidence="5">shikimate kinase</fullName>
        <ecNumber evidence="5">2.7.1.71</ecNumber>
    </recommendedName>
</protein>
<dbReference type="FunFam" id="3.40.50.300:FF:001033">
    <property type="entry name" value="Shikimate kinase 2, chloroplastic"/>
    <property type="match status" value="1"/>
</dbReference>
<dbReference type="EMBL" id="KK915396">
    <property type="protein sequence ID" value="KDP22703.1"/>
    <property type="molecule type" value="Genomic_DNA"/>
</dbReference>
<dbReference type="InterPro" id="IPR000623">
    <property type="entry name" value="Shikimate_kinase/TSH1"/>
</dbReference>
<evidence type="ECO:0000256" key="3">
    <source>
        <dbReference type="ARBA" id="ARBA00004842"/>
    </source>
</evidence>
<evidence type="ECO:0000256" key="8">
    <source>
        <dbReference type="ARBA" id="ARBA00022741"/>
    </source>
</evidence>
<dbReference type="UniPathway" id="UPA00053">
    <property type="reaction ID" value="UER00088"/>
</dbReference>
<keyword evidence="10" id="KW-0067">ATP-binding</keyword>
<dbReference type="EC" id="2.7.1.71" evidence="5"/>
<gene>
    <name evidence="13" type="ORF">JCGZ_01927</name>
</gene>
<comment type="subcellular location">
    <subcellularLocation>
        <location evidence="2">Plastid</location>
        <location evidence="2">Chloroplast</location>
    </subcellularLocation>
</comment>
<dbReference type="Gene3D" id="3.40.50.300">
    <property type="entry name" value="P-loop containing nucleotide triphosphate hydrolases"/>
    <property type="match status" value="1"/>
</dbReference>
<dbReference type="InterPro" id="IPR023000">
    <property type="entry name" value="Shikimate_kinase_CS"/>
</dbReference>
<name>A0A067JIU1_JATCU</name>
<comment type="similarity">
    <text evidence="4">Belongs to the shikimate kinase family.</text>
</comment>
<dbReference type="Proteomes" id="UP000027138">
    <property type="component" value="Unassembled WGS sequence"/>
</dbReference>
<dbReference type="PROSITE" id="PS01128">
    <property type="entry name" value="SHIKIMATE_KINASE"/>
    <property type="match status" value="1"/>
</dbReference>
<evidence type="ECO:0000313" key="13">
    <source>
        <dbReference type="EMBL" id="KDP22703.1"/>
    </source>
</evidence>
<evidence type="ECO:0000256" key="7">
    <source>
        <dbReference type="ARBA" id="ARBA00022679"/>
    </source>
</evidence>
<dbReference type="OrthoDB" id="197068at2759"/>
<evidence type="ECO:0000256" key="9">
    <source>
        <dbReference type="ARBA" id="ARBA00022777"/>
    </source>
</evidence>
<keyword evidence="7" id="KW-0808">Transferase</keyword>
<dbReference type="SUPFAM" id="SSF52540">
    <property type="entry name" value="P-loop containing nucleoside triphosphate hydrolases"/>
    <property type="match status" value="1"/>
</dbReference>
<comment type="function">
    <text evidence="1">Catalyzes the specific phosphorylation of the 3-hydroxyl group of shikimic acid using ATP as a cosubstrate.</text>
</comment>
<dbReference type="GO" id="GO:0009073">
    <property type="term" value="P:aromatic amino acid family biosynthetic process"/>
    <property type="evidence" value="ECO:0007669"/>
    <property type="project" value="UniProtKB-KW"/>
</dbReference>
<proteinExistence type="inferred from homology"/>
<evidence type="ECO:0000256" key="5">
    <source>
        <dbReference type="ARBA" id="ARBA00012154"/>
    </source>
</evidence>
<comment type="catalytic activity">
    <reaction evidence="12">
        <text>shikimate + ATP = 3-phosphoshikimate + ADP + H(+)</text>
        <dbReference type="Rhea" id="RHEA:13121"/>
        <dbReference type="ChEBI" id="CHEBI:15378"/>
        <dbReference type="ChEBI" id="CHEBI:30616"/>
        <dbReference type="ChEBI" id="CHEBI:36208"/>
        <dbReference type="ChEBI" id="CHEBI:145989"/>
        <dbReference type="ChEBI" id="CHEBI:456216"/>
        <dbReference type="EC" id="2.7.1.71"/>
    </reaction>
</comment>